<keyword evidence="10" id="KW-1185">Reference proteome</keyword>
<feature type="transmembrane region" description="Helical" evidence="8">
    <location>
        <begin position="318"/>
        <end position="341"/>
    </location>
</feature>
<evidence type="ECO:0000256" key="5">
    <source>
        <dbReference type="ARBA" id="ARBA00022824"/>
    </source>
</evidence>
<evidence type="ECO:0000256" key="4">
    <source>
        <dbReference type="ARBA" id="ARBA00022801"/>
    </source>
</evidence>
<dbReference type="InterPro" id="IPR007369">
    <property type="entry name" value="Peptidase_A22B_SPP"/>
</dbReference>
<proteinExistence type="inferred from homology"/>
<evidence type="ECO:0000256" key="6">
    <source>
        <dbReference type="ARBA" id="ARBA00022989"/>
    </source>
</evidence>
<gene>
    <name evidence="9" type="ORF">B7P43_G08329</name>
</gene>
<keyword evidence="5" id="KW-0256">Endoplasmic reticulum</keyword>
<feature type="transmembrane region" description="Helical" evidence="8">
    <location>
        <begin position="194"/>
        <end position="213"/>
    </location>
</feature>
<dbReference type="AlphaFoldDB" id="A0A2J7RMV6"/>
<feature type="transmembrane region" description="Helical" evidence="8">
    <location>
        <begin position="139"/>
        <end position="157"/>
    </location>
</feature>
<feature type="transmembrane region" description="Helical" evidence="8">
    <location>
        <begin position="244"/>
        <end position="263"/>
    </location>
</feature>
<dbReference type="EMBL" id="NEVH01002549">
    <property type="protein sequence ID" value="PNF42167.1"/>
    <property type="molecule type" value="Genomic_DNA"/>
</dbReference>
<name>A0A2J7RMV6_9NEOP</name>
<dbReference type="InParanoid" id="A0A2J7RMV6"/>
<dbReference type="InterPro" id="IPR006639">
    <property type="entry name" value="Preselin/SPP"/>
</dbReference>
<dbReference type="OrthoDB" id="29661at2759"/>
<evidence type="ECO:0008006" key="11">
    <source>
        <dbReference type="Google" id="ProtNLM"/>
    </source>
</evidence>
<evidence type="ECO:0000256" key="8">
    <source>
        <dbReference type="SAM" id="Phobius"/>
    </source>
</evidence>
<feature type="transmembrane region" description="Helical" evidence="8">
    <location>
        <begin position="113"/>
        <end position="133"/>
    </location>
</feature>
<organism evidence="9 10">
    <name type="scientific">Cryptotermes secundus</name>
    <dbReference type="NCBI Taxonomy" id="105785"/>
    <lineage>
        <taxon>Eukaryota</taxon>
        <taxon>Metazoa</taxon>
        <taxon>Ecdysozoa</taxon>
        <taxon>Arthropoda</taxon>
        <taxon>Hexapoda</taxon>
        <taxon>Insecta</taxon>
        <taxon>Pterygota</taxon>
        <taxon>Neoptera</taxon>
        <taxon>Polyneoptera</taxon>
        <taxon>Dictyoptera</taxon>
        <taxon>Blattodea</taxon>
        <taxon>Blattoidea</taxon>
        <taxon>Termitoidae</taxon>
        <taxon>Kalotermitidae</taxon>
        <taxon>Cryptotermitinae</taxon>
        <taxon>Cryptotermes</taxon>
    </lineage>
</organism>
<comment type="similarity">
    <text evidence="2">Belongs to the peptidase A22B family.</text>
</comment>
<feature type="transmembrane region" description="Helical" evidence="8">
    <location>
        <begin position="347"/>
        <end position="365"/>
    </location>
</feature>
<dbReference type="SMART" id="SM00730">
    <property type="entry name" value="PSN"/>
    <property type="match status" value="1"/>
</dbReference>
<protein>
    <recommendedName>
        <fullName evidence="11">Minor histocompatibility antigen H13</fullName>
    </recommendedName>
</protein>
<evidence type="ECO:0000313" key="9">
    <source>
        <dbReference type="EMBL" id="PNF42167.1"/>
    </source>
</evidence>
<comment type="subcellular location">
    <subcellularLocation>
        <location evidence="1">Endoplasmic reticulum membrane</location>
        <topology evidence="1">Multi-pass membrane protein</topology>
    </subcellularLocation>
</comment>
<keyword evidence="4" id="KW-0378">Hydrolase</keyword>
<reference evidence="9 10" key="1">
    <citation type="submission" date="2017-12" db="EMBL/GenBank/DDBJ databases">
        <title>Hemimetabolous genomes reveal molecular basis of termite eusociality.</title>
        <authorList>
            <person name="Harrison M.C."/>
            <person name="Jongepier E."/>
            <person name="Robertson H.M."/>
            <person name="Arning N."/>
            <person name="Bitard-Feildel T."/>
            <person name="Chao H."/>
            <person name="Childers C.P."/>
            <person name="Dinh H."/>
            <person name="Doddapaneni H."/>
            <person name="Dugan S."/>
            <person name="Gowin J."/>
            <person name="Greiner C."/>
            <person name="Han Y."/>
            <person name="Hu H."/>
            <person name="Hughes D.S.T."/>
            <person name="Huylmans A.-K."/>
            <person name="Kemena C."/>
            <person name="Kremer L.P.M."/>
            <person name="Lee S.L."/>
            <person name="Lopez-Ezquerra A."/>
            <person name="Mallet L."/>
            <person name="Monroy-Kuhn J.M."/>
            <person name="Moser A."/>
            <person name="Murali S.C."/>
            <person name="Muzny D.M."/>
            <person name="Otani S."/>
            <person name="Piulachs M.-D."/>
            <person name="Poelchau M."/>
            <person name="Qu J."/>
            <person name="Schaub F."/>
            <person name="Wada-Katsumata A."/>
            <person name="Worley K.C."/>
            <person name="Xie Q."/>
            <person name="Ylla G."/>
            <person name="Poulsen M."/>
            <person name="Gibbs R.A."/>
            <person name="Schal C."/>
            <person name="Richards S."/>
            <person name="Belles X."/>
            <person name="Korb J."/>
            <person name="Bornberg-Bauer E."/>
        </authorList>
    </citation>
    <scope>NUCLEOTIDE SEQUENCE [LARGE SCALE GENOMIC DNA]</scope>
    <source>
        <tissue evidence="9">Whole body</tissue>
    </source>
</reference>
<dbReference type="Proteomes" id="UP000235965">
    <property type="component" value="Unassembled WGS sequence"/>
</dbReference>
<evidence type="ECO:0000256" key="7">
    <source>
        <dbReference type="ARBA" id="ARBA00023136"/>
    </source>
</evidence>
<dbReference type="GO" id="GO:0033619">
    <property type="term" value="P:membrane protein proteolysis"/>
    <property type="evidence" value="ECO:0007669"/>
    <property type="project" value="TreeGrafter"/>
</dbReference>
<sequence length="433" mass="48485">MPTAQGGPKRSPIQELYNRYSTSRIATSHRLDDRGVGVTALVGSRIFSSPHRPDWLWGPPNLLSNWYRKGSFHGGVVGVNLSGRKGDHSPPASAKEIFVKPQTRMDFNRNKSLVTFPLSNIYTTVKALCIIFFEEYVTLYFNGFTTTVGILSLYHLMRPVIRSLITAATSKIPFNSHFTKGGTDGDDDLFKFRFWTTEVVCLVCCSTAGAWYIIKKDWIARTLLGIAMAIHIVQFDYENKVATGCIIPCVLFVGKILWVTAATSFDGPIKLIFPQDFMEEKSLARNVVTFGMLEFAFPGRFIAMLLRFDNSLKRNSNTYFNVAFAAYFVGLTANIFVTHVFKYTLPPLLYLVPACVGTPMLWALLKGDIKAMFQYEDFPSEKATDTTKGPRYVSASVTATKTRIVLHQSALKDTHYTASTSRALLSKTHVVLH</sequence>
<evidence type="ECO:0000313" key="10">
    <source>
        <dbReference type="Proteomes" id="UP000235965"/>
    </source>
</evidence>
<dbReference type="PANTHER" id="PTHR12174:SF23">
    <property type="entry name" value="MINOR HISTOCOMPATIBILITY ANTIGEN H13"/>
    <property type="match status" value="1"/>
</dbReference>
<dbReference type="GO" id="GO:0042500">
    <property type="term" value="F:aspartic endopeptidase activity, intramembrane cleaving"/>
    <property type="evidence" value="ECO:0007669"/>
    <property type="project" value="InterPro"/>
</dbReference>
<dbReference type="Pfam" id="PF04258">
    <property type="entry name" value="Peptidase_A22B"/>
    <property type="match status" value="1"/>
</dbReference>
<dbReference type="GO" id="GO:0098553">
    <property type="term" value="C:lumenal side of endoplasmic reticulum membrane"/>
    <property type="evidence" value="ECO:0007669"/>
    <property type="project" value="TreeGrafter"/>
</dbReference>
<dbReference type="PANTHER" id="PTHR12174">
    <property type="entry name" value="SIGNAL PEPTIDE PEPTIDASE"/>
    <property type="match status" value="1"/>
</dbReference>
<keyword evidence="3 8" id="KW-0812">Transmembrane</keyword>
<comment type="caution">
    <text evidence="9">The sequence shown here is derived from an EMBL/GenBank/DDBJ whole genome shotgun (WGS) entry which is preliminary data.</text>
</comment>
<evidence type="ECO:0000256" key="3">
    <source>
        <dbReference type="ARBA" id="ARBA00022692"/>
    </source>
</evidence>
<dbReference type="GO" id="GO:0006465">
    <property type="term" value="P:signal peptide processing"/>
    <property type="evidence" value="ECO:0007669"/>
    <property type="project" value="TreeGrafter"/>
</dbReference>
<evidence type="ECO:0000256" key="1">
    <source>
        <dbReference type="ARBA" id="ARBA00004477"/>
    </source>
</evidence>
<keyword evidence="6 8" id="KW-1133">Transmembrane helix</keyword>
<feature type="transmembrane region" description="Helical" evidence="8">
    <location>
        <begin position="219"/>
        <end position="237"/>
    </location>
</feature>
<dbReference type="STRING" id="105785.A0A2J7RMV6"/>
<evidence type="ECO:0000256" key="2">
    <source>
        <dbReference type="ARBA" id="ARBA00006859"/>
    </source>
</evidence>
<keyword evidence="7 8" id="KW-0472">Membrane</keyword>
<accession>A0A2J7RMV6</accession>
<feature type="transmembrane region" description="Helical" evidence="8">
    <location>
        <begin position="283"/>
        <end position="306"/>
    </location>
</feature>
<dbReference type="GO" id="GO:0098554">
    <property type="term" value="C:cytoplasmic side of endoplasmic reticulum membrane"/>
    <property type="evidence" value="ECO:0007669"/>
    <property type="project" value="TreeGrafter"/>
</dbReference>